<feature type="region of interest" description="Disordered" evidence="3">
    <location>
        <begin position="884"/>
        <end position="909"/>
    </location>
</feature>
<keyword evidence="5" id="KW-1185">Reference proteome</keyword>
<dbReference type="InterPro" id="IPR050715">
    <property type="entry name" value="LRR-SigEffector_domain"/>
</dbReference>
<dbReference type="PANTHER" id="PTHR45752:SF195">
    <property type="entry name" value="LEUCINE-RICH REPEAT (LRR) FAMILY PROTEIN-RELATED"/>
    <property type="match status" value="1"/>
</dbReference>
<evidence type="ECO:0000313" key="4">
    <source>
        <dbReference type="EMBL" id="KMS97564.1"/>
    </source>
</evidence>
<proteinExistence type="predicted"/>
<keyword evidence="2" id="KW-0677">Repeat</keyword>
<dbReference type="Gramene" id="KMS97564">
    <property type="protein sequence ID" value="KMS97564"/>
    <property type="gene ID" value="BVRB_5g125880"/>
</dbReference>
<dbReference type="KEGG" id="bvg:104908206"/>
<dbReference type="InterPro" id="IPR003591">
    <property type="entry name" value="Leu-rich_rpt_typical-subtyp"/>
</dbReference>
<keyword evidence="1" id="KW-0433">Leucine-rich repeat</keyword>
<dbReference type="eggNOG" id="ENOG502QVKB">
    <property type="taxonomic scope" value="Eukaryota"/>
</dbReference>
<evidence type="ECO:0000256" key="3">
    <source>
        <dbReference type="SAM" id="MobiDB-lite"/>
    </source>
</evidence>
<sequence>MAAEAGNVKYCRSFLRGVFVEVSRVYDDGYLCLEEDPVAWIQSHPAAADRLSVRILELNWLHVEKITDMIGELSELTHLYFYLCENLKCLPDTITRLSNLQLLKLEYCNKLEELPENLGELESLTHLSLSYCRGIKSLPNSLTNLTNLTTLDLEYCETLTELPPNLRELECLTHFSLSYCRGIKSLPNSLANLSNLTTLDVKSCGSLTELPPNLGELECLTHFSLSYCRGIKSLPNSLANLSNLTTLDLKSCGSLTELPPNLNVIHLIIKYCCSIKALPTGLSNLASLHLTQCNCCLANLKDSLNLRHFTLGSCHCSSYVYTNVIEFPANLDELLQLSLVDIEHTTVRYLPWSITKLHNLQILCLPEDFILETLPYHLNDSVIISMDNCQVRKTWKELKREIAVDNLGISTSCYLWLDSNKRLHPWLQTNYHLQPFVKSLDLQFLDDEFGDLTLLKELTHVTHLYISGDVDLWRLADTLTNINHLYISGDVNLRHLHTLTNITHVSLHRDYTYDLLDSLAEPSNLVSLDVDLSETYLPSNIHQFVNLKYLAVRNAKNNRSVPDNWEKLSNLKSLVLYRCYDVSLPTHLNLTNLKLFDCFFKNVSSLPTSIHRLELLHSKNYCCENRYCSEEPIVCLNQLVNLKTLSITCYQYSSNLLPSIAELRNLKELQLKDCFGLKQLPPDLDELVELSILNISGTRIKSFPDCITKLQKLQHVILPKCFRKENLPNNSKTKYITDDTDEDYYKHRGYYSSEYETSNITSDESNEITVVDSAEVADKVVSEYSQEGIISQQISSPQLLSIPNANQFLEDTRFTGRSNTMGESSQVQEMETSSTGLNSNTNEINLTDQMLEFVFGNSSFDLGHISYSDVTNIDRVENNHHASEYTQNNENPPSDENQGKRQKKEITHEKNNPCLVDKNMTQVNLGEELGEFNHNGGEDAVDGINHNGGEDAVYEISHSASCGSPDQDMENMPVGNDKDSTSTIVRRGKRNKIEFNLTREQLQSYWSRNMRIQDVAEEIGGTMRFLYNTPHGTQTVWPPPSPPTWFTHTGHTLIHAFPHTYLPTHYPNYTHFLSPPTPIPLRSSFLPPPSSFLRSRGILVFLLLNIIVNVEQRGERVTTAHRKISPEMKKKKSNTRLSLPMKEKTTNSNVIENKMKMKISRSPLK</sequence>
<protein>
    <submittedName>
        <fullName evidence="4">Uncharacterized protein</fullName>
    </submittedName>
</protein>
<dbReference type="Proteomes" id="UP000035740">
    <property type="component" value="Unassembled WGS sequence"/>
</dbReference>
<feature type="compositionally biased region" description="Polar residues" evidence="3">
    <location>
        <begin position="884"/>
        <end position="896"/>
    </location>
</feature>
<organism evidence="4 5">
    <name type="scientific">Beta vulgaris subsp. vulgaris</name>
    <name type="common">Beet</name>
    <dbReference type="NCBI Taxonomy" id="3555"/>
    <lineage>
        <taxon>Eukaryota</taxon>
        <taxon>Viridiplantae</taxon>
        <taxon>Streptophyta</taxon>
        <taxon>Embryophyta</taxon>
        <taxon>Tracheophyta</taxon>
        <taxon>Spermatophyta</taxon>
        <taxon>Magnoliopsida</taxon>
        <taxon>eudicotyledons</taxon>
        <taxon>Gunneridae</taxon>
        <taxon>Pentapetalae</taxon>
        <taxon>Caryophyllales</taxon>
        <taxon>Chenopodiaceae</taxon>
        <taxon>Betoideae</taxon>
        <taxon>Beta</taxon>
    </lineage>
</organism>
<dbReference type="SMART" id="SM00369">
    <property type="entry name" value="LRR_TYP"/>
    <property type="match status" value="5"/>
</dbReference>
<dbReference type="PANTHER" id="PTHR45752">
    <property type="entry name" value="LEUCINE-RICH REPEAT-CONTAINING"/>
    <property type="match status" value="1"/>
</dbReference>
<accession>A0A0J8B8H8</accession>
<dbReference type="Gene3D" id="3.80.10.10">
    <property type="entry name" value="Ribonuclease Inhibitor"/>
    <property type="match status" value="2"/>
</dbReference>
<reference evidence="4 5" key="1">
    <citation type="journal article" date="2014" name="Nature">
        <title>The genome of the recently domesticated crop plant sugar beet (Beta vulgaris).</title>
        <authorList>
            <person name="Dohm J.C."/>
            <person name="Minoche A.E."/>
            <person name="Holtgrawe D."/>
            <person name="Capella-Gutierrez S."/>
            <person name="Zakrzewski F."/>
            <person name="Tafer H."/>
            <person name="Rupp O."/>
            <person name="Sorensen T.R."/>
            <person name="Stracke R."/>
            <person name="Reinhardt R."/>
            <person name="Goesmann A."/>
            <person name="Kraft T."/>
            <person name="Schulz B."/>
            <person name="Stadler P.F."/>
            <person name="Schmidt T."/>
            <person name="Gabaldon T."/>
            <person name="Lehrach H."/>
            <person name="Weisshaar B."/>
            <person name="Himmelbauer H."/>
        </authorList>
    </citation>
    <scope>NUCLEOTIDE SEQUENCE [LARGE SCALE GENOMIC DNA]</scope>
    <source>
        <tissue evidence="4">Taproot</tissue>
    </source>
</reference>
<evidence type="ECO:0000313" key="5">
    <source>
        <dbReference type="Proteomes" id="UP000035740"/>
    </source>
</evidence>
<name>A0A0J8B8H8_BETVV</name>
<dbReference type="OrthoDB" id="122245at2759"/>
<dbReference type="InterPro" id="IPR032675">
    <property type="entry name" value="LRR_dom_sf"/>
</dbReference>
<gene>
    <name evidence="4" type="ORF">BVRB_5g125880</name>
</gene>
<dbReference type="AlphaFoldDB" id="A0A0J8B8H8"/>
<evidence type="ECO:0000256" key="1">
    <source>
        <dbReference type="ARBA" id="ARBA00022614"/>
    </source>
</evidence>
<evidence type="ECO:0000256" key="2">
    <source>
        <dbReference type="ARBA" id="ARBA00022737"/>
    </source>
</evidence>
<dbReference type="SUPFAM" id="SSF52047">
    <property type="entry name" value="RNI-like"/>
    <property type="match status" value="1"/>
</dbReference>
<dbReference type="SUPFAM" id="SSF52058">
    <property type="entry name" value="L domain-like"/>
    <property type="match status" value="1"/>
</dbReference>
<dbReference type="EMBL" id="KQ090305">
    <property type="protein sequence ID" value="KMS97564.1"/>
    <property type="molecule type" value="Genomic_DNA"/>
</dbReference>